<dbReference type="EMBL" id="QOVM01000004">
    <property type="protein sequence ID" value="RXG21996.1"/>
    <property type="molecule type" value="Genomic_DNA"/>
</dbReference>
<comment type="subcellular location">
    <subcellularLocation>
        <location evidence="1 14">Cell outer membrane</location>
        <topology evidence="1 14">Multi-pass membrane protein</topology>
    </subcellularLocation>
</comment>
<comment type="similarity">
    <text evidence="2 14 15">Belongs to the TonB-dependent receptor family.</text>
</comment>
<feature type="domain" description="TonB-dependent receptor-like beta-barrel" evidence="17">
    <location>
        <begin position="319"/>
        <end position="780"/>
    </location>
</feature>
<dbReference type="InterPro" id="IPR039426">
    <property type="entry name" value="TonB-dep_rcpt-like"/>
</dbReference>
<dbReference type="InterPro" id="IPR037066">
    <property type="entry name" value="Plug_dom_sf"/>
</dbReference>
<dbReference type="Proteomes" id="UP000289238">
    <property type="component" value="Unassembled WGS sequence"/>
</dbReference>
<protein>
    <submittedName>
        <fullName evidence="19">Iron complex outermembrane receptor protein</fullName>
    </submittedName>
</protein>
<dbReference type="NCBIfam" id="TIGR01783">
    <property type="entry name" value="TonB-siderophor"/>
    <property type="match status" value="1"/>
</dbReference>
<gene>
    <name evidence="19" type="ORF">DSM00_2060</name>
</gene>
<organism evidence="19 20">
    <name type="scientific">Leeuwenhoekiella aequorea</name>
    <dbReference type="NCBI Taxonomy" id="283736"/>
    <lineage>
        <taxon>Bacteria</taxon>
        <taxon>Pseudomonadati</taxon>
        <taxon>Bacteroidota</taxon>
        <taxon>Flavobacteriia</taxon>
        <taxon>Flavobacteriales</taxon>
        <taxon>Flavobacteriaceae</taxon>
        <taxon>Leeuwenhoekiella</taxon>
    </lineage>
</organism>
<evidence type="ECO:0000256" key="12">
    <source>
        <dbReference type="ARBA" id="ARBA00023170"/>
    </source>
</evidence>
<dbReference type="SUPFAM" id="SSF49464">
    <property type="entry name" value="Carboxypeptidase regulatory domain-like"/>
    <property type="match status" value="1"/>
</dbReference>
<evidence type="ECO:0000256" key="9">
    <source>
        <dbReference type="ARBA" id="ARBA00023065"/>
    </source>
</evidence>
<evidence type="ECO:0000259" key="17">
    <source>
        <dbReference type="Pfam" id="PF00593"/>
    </source>
</evidence>
<evidence type="ECO:0000256" key="15">
    <source>
        <dbReference type="RuleBase" id="RU003357"/>
    </source>
</evidence>
<feature type="domain" description="TonB-dependent receptor plug" evidence="18">
    <location>
        <begin position="136"/>
        <end position="229"/>
    </location>
</feature>
<keyword evidence="7 16" id="KW-0732">Signal</keyword>
<evidence type="ECO:0000256" key="14">
    <source>
        <dbReference type="PROSITE-ProRule" id="PRU01360"/>
    </source>
</evidence>
<evidence type="ECO:0000256" key="8">
    <source>
        <dbReference type="ARBA" id="ARBA00023004"/>
    </source>
</evidence>
<dbReference type="Gene3D" id="2.40.170.20">
    <property type="entry name" value="TonB-dependent receptor, beta-barrel domain"/>
    <property type="match status" value="1"/>
</dbReference>
<evidence type="ECO:0000256" key="1">
    <source>
        <dbReference type="ARBA" id="ARBA00004571"/>
    </source>
</evidence>
<evidence type="ECO:0000256" key="6">
    <source>
        <dbReference type="ARBA" id="ARBA00022692"/>
    </source>
</evidence>
<keyword evidence="5" id="KW-0410">Iron transport</keyword>
<evidence type="ECO:0000256" key="16">
    <source>
        <dbReference type="SAM" id="SignalP"/>
    </source>
</evidence>
<dbReference type="InterPro" id="IPR010105">
    <property type="entry name" value="TonB_sidphr_rcpt"/>
</dbReference>
<reference evidence="19 20" key="1">
    <citation type="submission" date="2018-07" db="EMBL/GenBank/DDBJ databases">
        <title>Leeuwenhoekiella genomics.</title>
        <authorList>
            <person name="Tahon G."/>
            <person name="Willems A."/>
        </authorList>
    </citation>
    <scope>NUCLEOTIDE SEQUENCE [LARGE SCALE GENOMIC DNA]</scope>
    <source>
        <strain evidence="19 20">LMG 22550</strain>
    </source>
</reference>
<dbReference type="Pfam" id="PF07715">
    <property type="entry name" value="Plug"/>
    <property type="match status" value="1"/>
</dbReference>
<evidence type="ECO:0000313" key="19">
    <source>
        <dbReference type="EMBL" id="RXG21996.1"/>
    </source>
</evidence>
<dbReference type="OrthoDB" id="9775095at2"/>
<dbReference type="Pfam" id="PF13715">
    <property type="entry name" value="CarbopepD_reg_2"/>
    <property type="match status" value="1"/>
</dbReference>
<evidence type="ECO:0000256" key="4">
    <source>
        <dbReference type="ARBA" id="ARBA00022452"/>
    </source>
</evidence>
<dbReference type="PROSITE" id="PS52016">
    <property type="entry name" value="TONB_DEPENDENT_REC_3"/>
    <property type="match status" value="1"/>
</dbReference>
<dbReference type="InterPro" id="IPR008969">
    <property type="entry name" value="CarboxyPept-like_regulatory"/>
</dbReference>
<dbReference type="Gene3D" id="2.60.40.1120">
    <property type="entry name" value="Carboxypeptidase-like, regulatory domain"/>
    <property type="match status" value="1"/>
</dbReference>
<evidence type="ECO:0000256" key="13">
    <source>
        <dbReference type="ARBA" id="ARBA00023237"/>
    </source>
</evidence>
<keyword evidence="11 14" id="KW-0472">Membrane</keyword>
<accession>A0A4Q0P787</accession>
<sequence>MRTFLSAFILALISLQVSAQNSQLTGVVQTNNQQPLMGATIDVGKTSLGTTTDSNGIFTIEKIPIGTYRVTISYIGFKTKYIEVTINAESNKNLGTIILQESQEQLDAVSINGVKHNKFNREMSVSVSKMPLADIENPQVYTSISSALLKEQVVTNFDDALKNASGIDKLWESTGRGSDGAGYFSLRGFATQPNLVNSLPALTNGSPDPANIESIDVIKGPSGTLYGSSLISYGGLINITTKKPFFGFGGSLSYTAGSYGLNRVTADVNTLLSKDKDIALRVNTAYHTQNSYQDAGFKKSFFIAPSLAYRVNDRLSFNINTEFYNGKSTNPTMLFLDRAAPLRVTNLEELGYDNDRSYTGNDLYIETPTYSLQAQMNYKLSDNWTSQTAFSSSSSKSDGYYSYLYEGTQYTTLDEGISLSRYISKQNSETNATDIQQNFIGDFNIGNVRNRLVVGLDYYKNTVINNSSSYVGNGIIYIGDNLQEFNEEVLGRTDAANFTDDSGILNQPGTDALLENSPINPSRSEQEIFSAYASDVVNILPELSAMLSLRVDHFSNTDHSQTALSPKFGLVYQPVLNKVSIFANYMNGFSNTAPVEELANGVTTIRTLDPEQANQFEVGTKFNLYKNRISATLSYYDITVKDKSLRIDVDASNYFYTQNGTQENKGFEASLIANPIDGLNIVAGYSFNDSKLVEGDADFKGLRPESAGPENLANLWASYQISSGKLDGLGFGFGGNYASENKIFNRNLGGTFTLPEYTILNSSLFYGTSDYRITLKLDNIANKEYYKGWSTISPQNQRTLLANFTYNF</sequence>
<feature type="signal peptide" evidence="16">
    <location>
        <begin position="1"/>
        <end position="19"/>
    </location>
</feature>
<evidence type="ECO:0000256" key="5">
    <source>
        <dbReference type="ARBA" id="ARBA00022496"/>
    </source>
</evidence>
<dbReference type="InterPro" id="IPR000531">
    <property type="entry name" value="Beta-barrel_TonB"/>
</dbReference>
<keyword evidence="12 19" id="KW-0675">Receptor</keyword>
<proteinExistence type="inferred from homology"/>
<dbReference type="CDD" id="cd01347">
    <property type="entry name" value="ligand_gated_channel"/>
    <property type="match status" value="1"/>
</dbReference>
<keyword evidence="6 14" id="KW-0812">Transmembrane</keyword>
<dbReference type="InterPro" id="IPR012910">
    <property type="entry name" value="Plug_dom"/>
</dbReference>
<evidence type="ECO:0000256" key="7">
    <source>
        <dbReference type="ARBA" id="ARBA00022729"/>
    </source>
</evidence>
<dbReference type="InterPro" id="IPR036942">
    <property type="entry name" value="Beta-barrel_TonB_sf"/>
</dbReference>
<dbReference type="GO" id="GO:0015344">
    <property type="term" value="F:siderophore uptake transmembrane transporter activity"/>
    <property type="evidence" value="ECO:0007669"/>
    <property type="project" value="TreeGrafter"/>
</dbReference>
<keyword evidence="4 14" id="KW-1134">Transmembrane beta strand</keyword>
<dbReference type="Pfam" id="PF00593">
    <property type="entry name" value="TonB_dep_Rec_b-barrel"/>
    <property type="match status" value="1"/>
</dbReference>
<keyword evidence="20" id="KW-1185">Reference proteome</keyword>
<evidence type="ECO:0000259" key="18">
    <source>
        <dbReference type="Pfam" id="PF07715"/>
    </source>
</evidence>
<keyword evidence="3 14" id="KW-0813">Transport</keyword>
<evidence type="ECO:0000256" key="11">
    <source>
        <dbReference type="ARBA" id="ARBA00023136"/>
    </source>
</evidence>
<evidence type="ECO:0000313" key="20">
    <source>
        <dbReference type="Proteomes" id="UP000289238"/>
    </source>
</evidence>
<dbReference type="PANTHER" id="PTHR32552:SF68">
    <property type="entry name" value="FERRICHROME OUTER MEMBRANE TRANSPORTER_PHAGE RECEPTOR"/>
    <property type="match status" value="1"/>
</dbReference>
<name>A0A4Q0P787_9FLAO</name>
<keyword evidence="9" id="KW-0406">Ion transport</keyword>
<evidence type="ECO:0000256" key="2">
    <source>
        <dbReference type="ARBA" id="ARBA00009810"/>
    </source>
</evidence>
<keyword evidence="13 14" id="KW-0998">Cell outer membrane</keyword>
<dbReference type="SUPFAM" id="SSF56935">
    <property type="entry name" value="Porins"/>
    <property type="match status" value="1"/>
</dbReference>
<dbReference type="GO" id="GO:0015891">
    <property type="term" value="P:siderophore transport"/>
    <property type="evidence" value="ECO:0007669"/>
    <property type="project" value="InterPro"/>
</dbReference>
<dbReference type="AlphaFoldDB" id="A0A4Q0P787"/>
<feature type="chain" id="PRO_5021017202" evidence="16">
    <location>
        <begin position="20"/>
        <end position="808"/>
    </location>
</feature>
<keyword evidence="10 15" id="KW-0798">TonB box</keyword>
<keyword evidence="8" id="KW-0408">Iron</keyword>
<comment type="caution">
    <text evidence="19">The sequence shown here is derived from an EMBL/GenBank/DDBJ whole genome shotgun (WGS) entry which is preliminary data.</text>
</comment>
<dbReference type="RefSeq" id="WP_128757903.1">
    <property type="nucleotide sequence ID" value="NZ_QOVM01000004.1"/>
</dbReference>
<dbReference type="PANTHER" id="PTHR32552">
    <property type="entry name" value="FERRICHROME IRON RECEPTOR-RELATED"/>
    <property type="match status" value="1"/>
</dbReference>
<dbReference type="GO" id="GO:0038023">
    <property type="term" value="F:signaling receptor activity"/>
    <property type="evidence" value="ECO:0007669"/>
    <property type="project" value="InterPro"/>
</dbReference>
<dbReference type="Gene3D" id="2.170.130.10">
    <property type="entry name" value="TonB-dependent receptor, plug domain"/>
    <property type="match status" value="1"/>
</dbReference>
<evidence type="ECO:0000256" key="3">
    <source>
        <dbReference type="ARBA" id="ARBA00022448"/>
    </source>
</evidence>
<evidence type="ECO:0000256" key="10">
    <source>
        <dbReference type="ARBA" id="ARBA00023077"/>
    </source>
</evidence>
<dbReference type="GO" id="GO:0009279">
    <property type="term" value="C:cell outer membrane"/>
    <property type="evidence" value="ECO:0007669"/>
    <property type="project" value="UniProtKB-SubCell"/>
</dbReference>